<organism evidence="2 3">
    <name type="scientific">Lophiostoma macrostomum CBS 122681</name>
    <dbReference type="NCBI Taxonomy" id="1314788"/>
    <lineage>
        <taxon>Eukaryota</taxon>
        <taxon>Fungi</taxon>
        <taxon>Dikarya</taxon>
        <taxon>Ascomycota</taxon>
        <taxon>Pezizomycotina</taxon>
        <taxon>Dothideomycetes</taxon>
        <taxon>Pleosporomycetidae</taxon>
        <taxon>Pleosporales</taxon>
        <taxon>Lophiostomataceae</taxon>
        <taxon>Lophiostoma</taxon>
    </lineage>
</organism>
<evidence type="ECO:0000256" key="1">
    <source>
        <dbReference type="SAM" id="MobiDB-lite"/>
    </source>
</evidence>
<proteinExistence type="predicted"/>
<sequence length="489" mass="55580">MSLGIYGSSGTPRLYTMVTTRKLALVYFDGQSASLTALGTLDSQMALLQNEFVGNPSENVVYDEDQRALDMCALIQDLNLDGIIRMNAGFEVMICNYVEARVIQVYSTNVTVPGNEDRENDPTLPQDPNREPPLGFGNIYAAQNSWEWIRSCAWHYGTSHTDGSSKMESRVELDLCSFISYYDPSLRSLSGRHQGELGDSRKFQGGWGLRRGHRLSNISKEDVATVKSWLKDSAKAHNLSSHRRCSGVNWQALIETITDQHRTRAREILAAMKGIVPTVDDINLVIETLHKLSHAILYSYLQYQSTANVSAGITRNLTITRCSSIYTEHLDPSSLNRFEMLIKDSIHVVMLELCSWEWDLFEWSERHTTNLLDPHTTPSNYTDEGQLVHEFKDMIVRASSIMEWIGWDNWHDCGRKCEPNELCYIPMWPVIFAPGKNQGGLYVDDPQTEEEISEFWRPKCLNRTQFDKGGGRAREPSHRLPKVPVDPLH</sequence>
<dbReference type="OrthoDB" id="10261782at2759"/>
<dbReference type="PANTHER" id="PTHR35204">
    <property type="entry name" value="YALI0A21131P"/>
    <property type="match status" value="1"/>
</dbReference>
<keyword evidence="3" id="KW-1185">Reference proteome</keyword>
<name>A0A6A6TIF4_9PLEO</name>
<reference evidence="2" key="1">
    <citation type="journal article" date="2020" name="Stud. Mycol.">
        <title>101 Dothideomycetes genomes: a test case for predicting lifestyles and emergence of pathogens.</title>
        <authorList>
            <person name="Haridas S."/>
            <person name="Albert R."/>
            <person name="Binder M."/>
            <person name="Bloem J."/>
            <person name="Labutti K."/>
            <person name="Salamov A."/>
            <person name="Andreopoulos B."/>
            <person name="Baker S."/>
            <person name="Barry K."/>
            <person name="Bills G."/>
            <person name="Bluhm B."/>
            <person name="Cannon C."/>
            <person name="Castanera R."/>
            <person name="Culley D."/>
            <person name="Daum C."/>
            <person name="Ezra D."/>
            <person name="Gonzalez J."/>
            <person name="Henrissat B."/>
            <person name="Kuo A."/>
            <person name="Liang C."/>
            <person name="Lipzen A."/>
            <person name="Lutzoni F."/>
            <person name="Magnuson J."/>
            <person name="Mondo S."/>
            <person name="Nolan M."/>
            <person name="Ohm R."/>
            <person name="Pangilinan J."/>
            <person name="Park H.-J."/>
            <person name="Ramirez L."/>
            <person name="Alfaro M."/>
            <person name="Sun H."/>
            <person name="Tritt A."/>
            <person name="Yoshinaga Y."/>
            <person name="Zwiers L.-H."/>
            <person name="Turgeon B."/>
            <person name="Goodwin S."/>
            <person name="Spatafora J."/>
            <person name="Crous P."/>
            <person name="Grigoriev I."/>
        </authorList>
    </citation>
    <scope>NUCLEOTIDE SEQUENCE</scope>
    <source>
        <strain evidence="2">CBS 122681</strain>
    </source>
</reference>
<dbReference type="AlphaFoldDB" id="A0A6A6TIF4"/>
<dbReference type="InterPro" id="IPR038921">
    <property type="entry name" value="YOR389W-like"/>
</dbReference>
<evidence type="ECO:0000313" key="3">
    <source>
        <dbReference type="Proteomes" id="UP000799324"/>
    </source>
</evidence>
<protein>
    <submittedName>
        <fullName evidence="2">Uncharacterized protein</fullName>
    </submittedName>
</protein>
<accession>A0A6A6TIF4</accession>
<evidence type="ECO:0000313" key="2">
    <source>
        <dbReference type="EMBL" id="KAF2658698.1"/>
    </source>
</evidence>
<dbReference type="PANTHER" id="PTHR35204:SF1">
    <property type="entry name" value="ENTEROTOXIN"/>
    <property type="match status" value="1"/>
</dbReference>
<dbReference type="EMBL" id="MU004313">
    <property type="protein sequence ID" value="KAF2658698.1"/>
    <property type="molecule type" value="Genomic_DNA"/>
</dbReference>
<feature type="compositionally biased region" description="Basic and acidic residues" evidence="1">
    <location>
        <begin position="466"/>
        <end position="478"/>
    </location>
</feature>
<feature type="region of interest" description="Disordered" evidence="1">
    <location>
        <begin position="112"/>
        <end position="134"/>
    </location>
</feature>
<gene>
    <name evidence="2" type="ORF">K491DRAFT_624459</name>
</gene>
<feature type="region of interest" description="Disordered" evidence="1">
    <location>
        <begin position="466"/>
        <end position="489"/>
    </location>
</feature>
<dbReference type="Proteomes" id="UP000799324">
    <property type="component" value="Unassembled WGS sequence"/>
</dbReference>